<comment type="catalytic activity">
    <reaction evidence="1">
        <text>GDP-alpha-D-mannose + H2O = alpha-D-mannose 1-phosphate + GMP + 2 H(+)</text>
        <dbReference type="Rhea" id="RHEA:27978"/>
        <dbReference type="ChEBI" id="CHEBI:15377"/>
        <dbReference type="ChEBI" id="CHEBI:15378"/>
        <dbReference type="ChEBI" id="CHEBI:57527"/>
        <dbReference type="ChEBI" id="CHEBI:58115"/>
        <dbReference type="ChEBI" id="CHEBI:58409"/>
    </reaction>
</comment>
<accession>A0A162GJP7</accession>
<comment type="similarity">
    <text evidence="3">Belongs to the Nudix hydrolase family. NudK subfamily.</text>
</comment>
<comment type="cofactor">
    <cofactor evidence="2">
        <name>Mg(2+)</name>
        <dbReference type="ChEBI" id="CHEBI:18420"/>
    </cofactor>
</comment>
<feature type="domain" description="Nudix hydrolase" evidence="8">
    <location>
        <begin position="40"/>
        <end position="169"/>
    </location>
</feature>
<evidence type="ECO:0000313" key="10">
    <source>
        <dbReference type="Proteomes" id="UP000075799"/>
    </source>
</evidence>
<dbReference type="AlphaFoldDB" id="A0A162GJP7"/>
<dbReference type="OrthoDB" id="5292079at2"/>
<evidence type="ECO:0000256" key="2">
    <source>
        <dbReference type="ARBA" id="ARBA00001946"/>
    </source>
</evidence>
<dbReference type="GO" id="GO:0006753">
    <property type="term" value="P:nucleoside phosphate metabolic process"/>
    <property type="evidence" value="ECO:0007669"/>
    <property type="project" value="TreeGrafter"/>
</dbReference>
<dbReference type="InterPro" id="IPR000086">
    <property type="entry name" value="NUDIX_hydrolase_dom"/>
</dbReference>
<evidence type="ECO:0000256" key="6">
    <source>
        <dbReference type="ARBA" id="ARBA00032162"/>
    </source>
</evidence>
<dbReference type="PROSITE" id="PS51462">
    <property type="entry name" value="NUDIX"/>
    <property type="match status" value="1"/>
</dbReference>
<keyword evidence="5" id="KW-0378">Hydrolase</keyword>
<evidence type="ECO:0000259" key="8">
    <source>
        <dbReference type="PROSITE" id="PS51462"/>
    </source>
</evidence>
<dbReference type="GO" id="GO:0019693">
    <property type="term" value="P:ribose phosphate metabolic process"/>
    <property type="evidence" value="ECO:0007669"/>
    <property type="project" value="TreeGrafter"/>
</dbReference>
<protein>
    <recommendedName>
        <fullName evidence="4">GDP-mannose pyrophosphatase</fullName>
    </recommendedName>
    <alternativeName>
        <fullName evidence="6">GDP-mannose hydrolase</fullName>
    </alternativeName>
    <alternativeName>
        <fullName evidence="7">GDPMK</fullName>
    </alternativeName>
</protein>
<dbReference type="InterPro" id="IPR020084">
    <property type="entry name" value="NUDIX_hydrolase_CS"/>
</dbReference>
<dbReference type="Pfam" id="PF00293">
    <property type="entry name" value="NUDIX"/>
    <property type="match status" value="1"/>
</dbReference>
<evidence type="ECO:0000313" key="9">
    <source>
        <dbReference type="EMBL" id="KYG68319.1"/>
    </source>
</evidence>
<dbReference type="InterPro" id="IPR015797">
    <property type="entry name" value="NUDIX_hydrolase-like_dom_sf"/>
</dbReference>
<sequence length="182" mass="21230">MKHLEEKTLSTKQIFKGRFLRVEQDQVQAPDGRTYTREYILHPGAAMMIPLLPNGNVVMIHQYRHAVKQVFLEFPAGKRDPNEETLLTAQRELLEETGYQAKDWKFLTTIHPVIGYSNEHIDLYLARELNFAQQKLDHGEFIEVVEVKPEDLMRLVQEGKVSDVKTQIGAFWLDKILRGEWN</sequence>
<dbReference type="PANTHER" id="PTHR11839">
    <property type="entry name" value="UDP/ADP-SUGAR PYROPHOSPHATASE"/>
    <property type="match status" value="1"/>
</dbReference>
<dbReference type="Gene3D" id="3.90.79.10">
    <property type="entry name" value="Nucleoside Triphosphate Pyrophosphohydrolase"/>
    <property type="match status" value="1"/>
</dbReference>
<dbReference type="GO" id="GO:0016787">
    <property type="term" value="F:hydrolase activity"/>
    <property type="evidence" value="ECO:0007669"/>
    <property type="project" value="UniProtKB-KW"/>
</dbReference>
<dbReference type="PANTHER" id="PTHR11839:SF18">
    <property type="entry name" value="NUDIX HYDROLASE DOMAIN-CONTAINING PROTEIN"/>
    <property type="match status" value="1"/>
</dbReference>
<evidence type="ECO:0000256" key="4">
    <source>
        <dbReference type="ARBA" id="ARBA00016377"/>
    </source>
</evidence>
<gene>
    <name evidence="9" type="ORF">AZI87_03425</name>
</gene>
<evidence type="ECO:0000256" key="1">
    <source>
        <dbReference type="ARBA" id="ARBA00000847"/>
    </source>
</evidence>
<dbReference type="Proteomes" id="UP000075799">
    <property type="component" value="Unassembled WGS sequence"/>
</dbReference>
<evidence type="ECO:0000256" key="7">
    <source>
        <dbReference type="ARBA" id="ARBA00032272"/>
    </source>
</evidence>
<dbReference type="PROSITE" id="PS00893">
    <property type="entry name" value="NUDIX_BOX"/>
    <property type="match status" value="1"/>
</dbReference>
<dbReference type="RefSeq" id="WP_063205016.1">
    <property type="nucleotide sequence ID" value="NZ_LUKD01000001.1"/>
</dbReference>
<dbReference type="CDD" id="cd24159">
    <property type="entry name" value="NUDIX_ADPRase_NudF"/>
    <property type="match status" value="1"/>
</dbReference>
<name>A0A162GJP7_BDEBC</name>
<proteinExistence type="inferred from homology"/>
<reference evidence="9 10" key="1">
    <citation type="submission" date="2016-03" db="EMBL/GenBank/DDBJ databases">
        <authorList>
            <person name="Ploux O."/>
        </authorList>
    </citation>
    <scope>NUCLEOTIDE SEQUENCE [LARGE SCALE GENOMIC DNA]</scope>
    <source>
        <strain evidence="9 10">EC13</strain>
    </source>
</reference>
<comment type="caution">
    <text evidence="9">The sequence shown here is derived from an EMBL/GenBank/DDBJ whole genome shotgun (WGS) entry which is preliminary data.</text>
</comment>
<dbReference type="SUPFAM" id="SSF55811">
    <property type="entry name" value="Nudix"/>
    <property type="match status" value="1"/>
</dbReference>
<dbReference type="EMBL" id="LUKD01000001">
    <property type="protein sequence ID" value="KYG68319.1"/>
    <property type="molecule type" value="Genomic_DNA"/>
</dbReference>
<organism evidence="9 10">
    <name type="scientific">Bdellovibrio bacteriovorus</name>
    <dbReference type="NCBI Taxonomy" id="959"/>
    <lineage>
        <taxon>Bacteria</taxon>
        <taxon>Pseudomonadati</taxon>
        <taxon>Bdellovibrionota</taxon>
        <taxon>Bdellovibrionia</taxon>
        <taxon>Bdellovibrionales</taxon>
        <taxon>Pseudobdellovibrionaceae</taxon>
        <taxon>Bdellovibrio</taxon>
    </lineage>
</organism>
<evidence type="ECO:0000256" key="5">
    <source>
        <dbReference type="ARBA" id="ARBA00022801"/>
    </source>
</evidence>
<dbReference type="GO" id="GO:0005829">
    <property type="term" value="C:cytosol"/>
    <property type="evidence" value="ECO:0007669"/>
    <property type="project" value="TreeGrafter"/>
</dbReference>
<evidence type="ECO:0000256" key="3">
    <source>
        <dbReference type="ARBA" id="ARBA00007275"/>
    </source>
</evidence>